<gene>
    <name evidence="1" type="ORF">V2J94_43960</name>
</gene>
<keyword evidence="2" id="KW-1185">Reference proteome</keyword>
<reference evidence="1 2" key="1">
    <citation type="submission" date="2023-11" db="EMBL/GenBank/DDBJ databases">
        <title>30 novel species of actinomycetes from the DSMZ collection.</title>
        <authorList>
            <person name="Nouioui I."/>
        </authorList>
    </citation>
    <scope>NUCLEOTIDE SEQUENCE [LARGE SCALE GENOMIC DNA]</scope>
    <source>
        <strain evidence="1 2">DSM 41524</strain>
    </source>
</reference>
<comment type="caution">
    <text evidence="1">The sequence shown here is derived from an EMBL/GenBank/DDBJ whole genome shotgun (WGS) entry which is preliminary data.</text>
</comment>
<dbReference type="Proteomes" id="UP001354709">
    <property type="component" value="Unassembled WGS sequence"/>
</dbReference>
<dbReference type="RefSeq" id="WP_330816066.1">
    <property type="nucleotide sequence ID" value="NZ_JAZBJO010000053.1"/>
</dbReference>
<sequence length="40" mass="4226">MGAGQHCYFNVDPGVVAARAFEVPDTLASYTASRQTYSSG</sequence>
<protein>
    <submittedName>
        <fullName evidence="1">Uncharacterized protein</fullName>
    </submittedName>
</protein>
<proteinExistence type="predicted"/>
<evidence type="ECO:0000313" key="2">
    <source>
        <dbReference type="Proteomes" id="UP001354709"/>
    </source>
</evidence>
<evidence type="ECO:0000313" key="1">
    <source>
        <dbReference type="EMBL" id="MEE4598708.1"/>
    </source>
</evidence>
<organism evidence="1 2">
    <name type="scientific">Streptomyces asiaticus subsp. ignotus</name>
    <dbReference type="NCBI Taxonomy" id="3098222"/>
    <lineage>
        <taxon>Bacteria</taxon>
        <taxon>Bacillati</taxon>
        <taxon>Actinomycetota</taxon>
        <taxon>Actinomycetes</taxon>
        <taxon>Kitasatosporales</taxon>
        <taxon>Streptomycetaceae</taxon>
        <taxon>Streptomyces</taxon>
        <taxon>Streptomyces violaceusniger group</taxon>
    </lineage>
</organism>
<name>A0ABU7QBH1_9ACTN</name>
<dbReference type="EMBL" id="JAZBJO010000053">
    <property type="protein sequence ID" value="MEE4598708.1"/>
    <property type="molecule type" value="Genomic_DNA"/>
</dbReference>
<accession>A0ABU7QBH1</accession>